<dbReference type="InterPro" id="IPR051059">
    <property type="entry name" value="VerF-like"/>
</dbReference>
<dbReference type="STRING" id="1573173.A0A161Y173"/>
<dbReference type="GO" id="GO:0005634">
    <property type="term" value="C:nucleus"/>
    <property type="evidence" value="ECO:0007669"/>
    <property type="project" value="UniProtKB-SubCell"/>
</dbReference>
<dbReference type="Pfam" id="PF00096">
    <property type="entry name" value="zf-C2H2"/>
    <property type="match status" value="1"/>
</dbReference>
<gene>
    <name evidence="10" type="ORF">CI238_04533</name>
</gene>
<dbReference type="Pfam" id="PF04082">
    <property type="entry name" value="Fungal_trans"/>
    <property type="match status" value="1"/>
</dbReference>
<accession>A0A161Y173</accession>
<dbReference type="SUPFAM" id="SSF57667">
    <property type="entry name" value="beta-beta-alpha zinc fingers"/>
    <property type="match status" value="1"/>
</dbReference>
<dbReference type="GO" id="GO:0000981">
    <property type="term" value="F:DNA-binding transcription factor activity, RNA polymerase II-specific"/>
    <property type="evidence" value="ECO:0007669"/>
    <property type="project" value="InterPro"/>
</dbReference>
<keyword evidence="5" id="KW-0862">Zinc</keyword>
<dbReference type="AlphaFoldDB" id="A0A161Y173"/>
<feature type="domain" description="C2H2-type" evidence="9">
    <location>
        <begin position="12"/>
        <end position="39"/>
    </location>
</feature>
<evidence type="ECO:0000256" key="8">
    <source>
        <dbReference type="SAM" id="MobiDB-lite"/>
    </source>
</evidence>
<dbReference type="InterPro" id="IPR013087">
    <property type="entry name" value="Znf_C2H2_type"/>
</dbReference>
<dbReference type="PANTHER" id="PTHR40626">
    <property type="entry name" value="MIP31509P"/>
    <property type="match status" value="1"/>
</dbReference>
<dbReference type="Proteomes" id="UP000076584">
    <property type="component" value="Unassembled WGS sequence"/>
</dbReference>
<keyword evidence="11" id="KW-1185">Reference proteome</keyword>
<comment type="subcellular location">
    <subcellularLocation>
        <location evidence="1">Nucleus</location>
    </subcellularLocation>
</comment>
<evidence type="ECO:0000256" key="1">
    <source>
        <dbReference type="ARBA" id="ARBA00004123"/>
    </source>
</evidence>
<evidence type="ECO:0000256" key="4">
    <source>
        <dbReference type="ARBA" id="ARBA00022771"/>
    </source>
</evidence>
<reference evidence="10 11" key="1">
    <citation type="submission" date="2015-06" db="EMBL/GenBank/DDBJ databases">
        <title>Survival trade-offs in plant roots during colonization by closely related pathogenic and mutualistic fungi.</title>
        <authorList>
            <person name="Hacquard S."/>
            <person name="Kracher B."/>
            <person name="Hiruma K."/>
            <person name="Weinman A."/>
            <person name="Muench P."/>
            <person name="Garrido Oter R."/>
            <person name="Ver Loren van Themaat E."/>
            <person name="Dallerey J.-F."/>
            <person name="Damm U."/>
            <person name="Henrissat B."/>
            <person name="Lespinet O."/>
            <person name="Thon M."/>
            <person name="Kemen E."/>
            <person name="McHardy A.C."/>
            <person name="Schulze-Lefert P."/>
            <person name="O'Connell R.J."/>
        </authorList>
    </citation>
    <scope>NUCLEOTIDE SEQUENCE [LARGE SCALE GENOMIC DNA]</scope>
    <source>
        <strain evidence="10 11">MAFF 238704</strain>
    </source>
</reference>
<feature type="region of interest" description="Disordered" evidence="8">
    <location>
        <begin position="178"/>
        <end position="214"/>
    </location>
</feature>
<protein>
    <submittedName>
        <fullName evidence="10">C2h2 transcription factor</fullName>
    </submittedName>
</protein>
<evidence type="ECO:0000256" key="7">
    <source>
        <dbReference type="PROSITE-ProRule" id="PRU00042"/>
    </source>
</evidence>
<evidence type="ECO:0000256" key="5">
    <source>
        <dbReference type="ARBA" id="ARBA00022833"/>
    </source>
</evidence>
<dbReference type="InterPro" id="IPR007219">
    <property type="entry name" value="XnlR_reg_dom"/>
</dbReference>
<evidence type="ECO:0000256" key="2">
    <source>
        <dbReference type="ARBA" id="ARBA00022723"/>
    </source>
</evidence>
<keyword evidence="4 7" id="KW-0863">Zinc-finger</keyword>
<feature type="domain" description="C2H2-type" evidence="9">
    <location>
        <begin position="40"/>
        <end position="67"/>
    </location>
</feature>
<evidence type="ECO:0000313" key="10">
    <source>
        <dbReference type="EMBL" id="KZL83172.1"/>
    </source>
</evidence>
<dbReference type="Gene3D" id="3.30.160.60">
    <property type="entry name" value="Classic Zinc Finger"/>
    <property type="match status" value="2"/>
</dbReference>
<dbReference type="GO" id="GO:0006351">
    <property type="term" value="P:DNA-templated transcription"/>
    <property type="evidence" value="ECO:0007669"/>
    <property type="project" value="InterPro"/>
</dbReference>
<dbReference type="PROSITE" id="PS00028">
    <property type="entry name" value="ZINC_FINGER_C2H2_1"/>
    <property type="match status" value="1"/>
</dbReference>
<dbReference type="FunFam" id="3.30.160.60:FF:002343">
    <property type="entry name" value="Zinc finger protein 33A"/>
    <property type="match status" value="1"/>
</dbReference>
<evidence type="ECO:0000256" key="6">
    <source>
        <dbReference type="ARBA" id="ARBA00023242"/>
    </source>
</evidence>
<organism evidence="10 11">
    <name type="scientific">Colletotrichum incanum</name>
    <name type="common">Soybean anthracnose fungus</name>
    <dbReference type="NCBI Taxonomy" id="1573173"/>
    <lineage>
        <taxon>Eukaryota</taxon>
        <taxon>Fungi</taxon>
        <taxon>Dikarya</taxon>
        <taxon>Ascomycota</taxon>
        <taxon>Pezizomycotina</taxon>
        <taxon>Sordariomycetes</taxon>
        <taxon>Hypocreomycetidae</taxon>
        <taxon>Glomerellales</taxon>
        <taxon>Glomerellaceae</taxon>
        <taxon>Colletotrichum</taxon>
        <taxon>Colletotrichum spaethianum species complex</taxon>
    </lineage>
</organism>
<evidence type="ECO:0000313" key="11">
    <source>
        <dbReference type="Proteomes" id="UP000076584"/>
    </source>
</evidence>
<evidence type="ECO:0000259" key="9">
    <source>
        <dbReference type="PROSITE" id="PS50157"/>
    </source>
</evidence>
<dbReference type="GO" id="GO:0000785">
    <property type="term" value="C:chromatin"/>
    <property type="evidence" value="ECO:0007669"/>
    <property type="project" value="TreeGrafter"/>
</dbReference>
<proteinExistence type="predicted"/>
<name>A0A161Y173_COLIC</name>
<sequence length="792" mass="87689">MTSESDRPVVPKLCHICHRSFVRGEHLRRHLRTHTKEKPYGCHCGQAFARRDLLTRHERLYHAGVTANSLSTPPLSVDSSLNSTVIASWPLHNESVAAAPQDASHMSLDIFGQSTHFAPTVAQGLVEQPPFEGTSGLLDPPSPMEAMLDISDFFDSVGLDFEHGFDIFPPSGFSLGGSPATTSALGGTPSIGPEQPTPGGQRPEPSPVVSSSTRICNSIPDANTGEDDFHELKPLSQPWKVSEVQRIRFSQYLEKYTPALGGFKLPSRLSISRYIAGFVDGYSNHHPFIHMPTFSIENYPDSPELVLALLAVGAQLRYETRNAAKLYHAGRAIILYRLKSGEVICEAGTARANYEAHNTTTATSTSCRTASTRMDASKAILLLATFSAWQEDQNLVRESLEYQGILAWCIRESGLIDGAPFDGNDWHIWVREESNRRAKLSAFCFLNLQSLVFNAPPVLLANELDLRLPVTCDEWLANDSSKWMQARAKGPALVRFQEAFVALVQPHSEDGPVTSPFGNFVLIHALLQRLIVTKQLCLDRKTQRLAPEESAKFELSLHRWREQWCKAPECVLDVRNTKGSLSWAATSLLGLAHVRLYFTLRGQHQVCFGSPKNIAGDAWDAEPPKRGPQLVYALLHAVHALNIPVQLGIDYLASCQAFFWSLQHSFCSFEAAIFLSKWLFMLAGDQESAGLDTNERQIVRWIECIVNEALASLDEVEGYDLEEQSDTSHSLETLGSLVIKLFAKMFENCNSGWPMMRKIGKSLHEYSMMLDENGGLASVGRGRDNTTSSAPA</sequence>
<keyword evidence="6" id="KW-0539">Nucleus</keyword>
<dbReference type="CDD" id="cd12148">
    <property type="entry name" value="fungal_TF_MHR"/>
    <property type="match status" value="1"/>
</dbReference>
<keyword evidence="3" id="KW-0677">Repeat</keyword>
<keyword evidence="2" id="KW-0479">Metal-binding</keyword>
<dbReference type="PROSITE" id="PS50157">
    <property type="entry name" value="ZINC_FINGER_C2H2_2"/>
    <property type="match status" value="2"/>
</dbReference>
<dbReference type="EMBL" id="LFIW01001200">
    <property type="protein sequence ID" value="KZL83172.1"/>
    <property type="molecule type" value="Genomic_DNA"/>
</dbReference>
<comment type="caution">
    <text evidence="10">The sequence shown here is derived from an EMBL/GenBank/DDBJ whole genome shotgun (WGS) entry which is preliminary data.</text>
</comment>
<dbReference type="InterPro" id="IPR036236">
    <property type="entry name" value="Znf_C2H2_sf"/>
</dbReference>
<dbReference type="GO" id="GO:0000978">
    <property type="term" value="F:RNA polymerase II cis-regulatory region sequence-specific DNA binding"/>
    <property type="evidence" value="ECO:0007669"/>
    <property type="project" value="InterPro"/>
</dbReference>
<dbReference type="PANTHER" id="PTHR40626:SF10">
    <property type="entry name" value="C2H2-TYPE DOMAIN-CONTAINING PROTEIN"/>
    <property type="match status" value="1"/>
</dbReference>
<evidence type="ECO:0000256" key="3">
    <source>
        <dbReference type="ARBA" id="ARBA00022737"/>
    </source>
</evidence>
<dbReference type="GO" id="GO:0008270">
    <property type="term" value="F:zinc ion binding"/>
    <property type="evidence" value="ECO:0007669"/>
    <property type="project" value="UniProtKB-KW"/>
</dbReference>